<comment type="caution">
    <text evidence="2">The sequence shown here is derived from an EMBL/GenBank/DDBJ whole genome shotgun (WGS) entry which is preliminary data.</text>
</comment>
<sequence length="149" mass="16902">MPAAFRRVNEEVESLGDTLKQAREEREAEMALREKVEQERDQANAERDQLEERVRGLRTELRTCKRRAVNLSTYLEQALAEKELISDDLGFTQQRLSVQLAAIMSEKRRVWKLQTVVVHGEGEEVGTQRNARTTSSLGSGREGAASLAF</sequence>
<evidence type="ECO:0000313" key="2">
    <source>
        <dbReference type="EMBL" id="KAF0707487.1"/>
    </source>
</evidence>
<dbReference type="VEuPathDB" id="FungiDB:H257_18327"/>
<gene>
    <name evidence="2" type="ORF">AaE_013580</name>
</gene>
<protein>
    <submittedName>
        <fullName evidence="2">Uncharacterized protein</fullName>
    </submittedName>
</protein>
<dbReference type="Proteomes" id="UP000469452">
    <property type="component" value="Unassembled WGS sequence"/>
</dbReference>
<proteinExistence type="predicted"/>
<evidence type="ECO:0000256" key="1">
    <source>
        <dbReference type="SAM" id="MobiDB-lite"/>
    </source>
</evidence>
<evidence type="ECO:0000313" key="3">
    <source>
        <dbReference type="Proteomes" id="UP000469452"/>
    </source>
</evidence>
<feature type="compositionally biased region" description="Basic and acidic residues" evidence="1">
    <location>
        <begin position="20"/>
        <end position="48"/>
    </location>
</feature>
<feature type="region of interest" description="Disordered" evidence="1">
    <location>
        <begin position="1"/>
        <end position="48"/>
    </location>
</feature>
<reference evidence="2 3" key="1">
    <citation type="submission" date="2019-06" db="EMBL/GenBank/DDBJ databases">
        <title>Genomics analysis of Aphanomyces spp. identifies a new class of oomycete effector associated with host adaptation.</title>
        <authorList>
            <person name="Gaulin E."/>
        </authorList>
    </citation>
    <scope>NUCLEOTIDE SEQUENCE [LARGE SCALE GENOMIC DNA]</scope>
    <source>
        <strain evidence="2 3">E</strain>
    </source>
</reference>
<dbReference type="AlphaFoldDB" id="A0A6A4Z9W0"/>
<dbReference type="EMBL" id="VJMI01019385">
    <property type="protein sequence ID" value="KAF0707487.1"/>
    <property type="molecule type" value="Genomic_DNA"/>
</dbReference>
<name>A0A6A4Z9W0_APHAT</name>
<accession>A0A6A4Z9W0</accession>
<organism evidence="2 3">
    <name type="scientific">Aphanomyces astaci</name>
    <name type="common">Crayfish plague agent</name>
    <dbReference type="NCBI Taxonomy" id="112090"/>
    <lineage>
        <taxon>Eukaryota</taxon>
        <taxon>Sar</taxon>
        <taxon>Stramenopiles</taxon>
        <taxon>Oomycota</taxon>
        <taxon>Saprolegniomycetes</taxon>
        <taxon>Saprolegniales</taxon>
        <taxon>Verrucalvaceae</taxon>
        <taxon>Aphanomyces</taxon>
    </lineage>
</organism>
<feature type="compositionally biased region" description="Polar residues" evidence="1">
    <location>
        <begin position="127"/>
        <end position="138"/>
    </location>
</feature>
<feature type="region of interest" description="Disordered" evidence="1">
    <location>
        <begin position="123"/>
        <end position="149"/>
    </location>
</feature>